<accession>A0A9W5VHD4</accession>
<reference evidence="2 3" key="1">
    <citation type="submission" date="2012-12" db="EMBL/GenBank/DDBJ databases">
        <title>The Genome Sequence of Bacillus cereus ISP2954.</title>
        <authorList>
            <consortium name="The Broad Institute Genome Sequencing Platform"/>
            <consortium name="The Broad Institute Genome Sequencing Center for Infectious Disease"/>
            <person name="Feldgarden M."/>
            <person name="Van der Auwera G.A."/>
            <person name="Mahillon J."/>
            <person name="Duprez V."/>
            <person name="Timmery S."/>
            <person name="Mattelet C."/>
            <person name="Dierick K."/>
            <person name="Sun M."/>
            <person name="Yu Z."/>
            <person name="Zhu L."/>
            <person name="Hu X."/>
            <person name="Shank E.B."/>
            <person name="Swiecicka I."/>
            <person name="Hansen B.M."/>
            <person name="Andrup L."/>
            <person name="Walker B."/>
            <person name="Young S.K."/>
            <person name="Zeng Q."/>
            <person name="Gargeya S."/>
            <person name="Fitzgerald M."/>
            <person name="Haas B."/>
            <person name="Abouelleil A."/>
            <person name="Alvarado L."/>
            <person name="Arachchi H.M."/>
            <person name="Berlin A.M."/>
            <person name="Chapman S.B."/>
            <person name="Dewar J."/>
            <person name="Goldberg J."/>
            <person name="Griggs A."/>
            <person name="Gujja S."/>
            <person name="Hansen M."/>
            <person name="Howarth C."/>
            <person name="Imamovic A."/>
            <person name="Larimer J."/>
            <person name="McCowan C."/>
            <person name="Murphy C."/>
            <person name="Neiman D."/>
            <person name="Pearson M."/>
            <person name="Priest M."/>
            <person name="Roberts A."/>
            <person name="Saif S."/>
            <person name="Shea T."/>
            <person name="Sisk P."/>
            <person name="Sykes S."/>
            <person name="Wortman J."/>
            <person name="Nusbaum C."/>
            <person name="Birren B."/>
        </authorList>
    </citation>
    <scope>NUCLEOTIDE SEQUENCE [LARGE SCALE GENOMIC DNA]</scope>
    <source>
        <strain evidence="2 3">ISP2954</strain>
    </source>
</reference>
<keyword evidence="1" id="KW-0472">Membrane</keyword>
<feature type="transmembrane region" description="Helical" evidence="1">
    <location>
        <begin position="55"/>
        <end position="75"/>
    </location>
</feature>
<protein>
    <submittedName>
        <fullName evidence="2">Uncharacterized protein</fullName>
    </submittedName>
</protein>
<evidence type="ECO:0000313" key="2">
    <source>
        <dbReference type="EMBL" id="EOP72835.1"/>
    </source>
</evidence>
<keyword evidence="1" id="KW-0812">Transmembrane</keyword>
<feature type="transmembrane region" description="Helical" evidence="1">
    <location>
        <begin position="87"/>
        <end position="109"/>
    </location>
</feature>
<evidence type="ECO:0000313" key="3">
    <source>
        <dbReference type="Proteomes" id="UP000013989"/>
    </source>
</evidence>
<feature type="transmembrane region" description="Helical" evidence="1">
    <location>
        <begin position="6"/>
        <end position="23"/>
    </location>
</feature>
<proteinExistence type="predicted"/>
<gene>
    <name evidence="2" type="ORF">IGU_05152</name>
</gene>
<comment type="caution">
    <text evidence="2">The sequence shown here is derived from an EMBL/GenBank/DDBJ whole genome shotgun (WGS) entry which is preliminary data.</text>
</comment>
<organism evidence="2 3">
    <name type="scientific">Bacillus cereus ISP2954</name>
    <dbReference type="NCBI Taxonomy" id="1053215"/>
    <lineage>
        <taxon>Bacteria</taxon>
        <taxon>Bacillati</taxon>
        <taxon>Bacillota</taxon>
        <taxon>Bacilli</taxon>
        <taxon>Bacillales</taxon>
        <taxon>Bacillaceae</taxon>
        <taxon>Bacillus</taxon>
        <taxon>Bacillus cereus group</taxon>
    </lineage>
</organism>
<dbReference type="EMBL" id="AHEJ01000016">
    <property type="protein sequence ID" value="EOP72835.1"/>
    <property type="molecule type" value="Genomic_DNA"/>
</dbReference>
<evidence type="ECO:0000256" key="1">
    <source>
        <dbReference type="SAM" id="Phobius"/>
    </source>
</evidence>
<dbReference type="Proteomes" id="UP000013989">
    <property type="component" value="Unassembled WGS sequence"/>
</dbReference>
<feature type="transmembrane region" description="Helical" evidence="1">
    <location>
        <begin position="30"/>
        <end position="49"/>
    </location>
</feature>
<sequence>MLWKIYLVIVAMLAIISLVRGMFQTPIQKFDFVVSIITWIGLFGFVFDIQILTSIVWKCIFLFSVIWTLTAVFVFRLYEERDEPLPFIFKVIGIIPTLPLYYGLYQYAFKKRQRWIIPSLSFLLCFLHKSSQQMLIKMLSR</sequence>
<dbReference type="AlphaFoldDB" id="A0A9W5VHD4"/>
<keyword evidence="1" id="KW-1133">Transmembrane helix</keyword>
<name>A0A9W5VHD4_BACCE</name>